<evidence type="ECO:0000313" key="7">
    <source>
        <dbReference type="Proteomes" id="UP001373714"/>
    </source>
</evidence>
<dbReference type="EMBL" id="JAVHNS010000001">
    <property type="protein sequence ID" value="KAK6362687.1"/>
    <property type="molecule type" value="Genomic_DNA"/>
</dbReference>
<keyword evidence="7" id="KW-1185">Reference proteome</keyword>
<feature type="transmembrane region" description="Helical" evidence="5">
    <location>
        <begin position="505"/>
        <end position="523"/>
    </location>
</feature>
<dbReference type="Pfam" id="PF01544">
    <property type="entry name" value="CorA"/>
    <property type="match status" value="1"/>
</dbReference>
<organism evidence="6 7">
    <name type="scientific">Orbilia blumenaviensis</name>
    <dbReference type="NCBI Taxonomy" id="1796055"/>
    <lineage>
        <taxon>Eukaryota</taxon>
        <taxon>Fungi</taxon>
        <taxon>Dikarya</taxon>
        <taxon>Ascomycota</taxon>
        <taxon>Pezizomycotina</taxon>
        <taxon>Orbiliomycetes</taxon>
        <taxon>Orbiliales</taxon>
        <taxon>Orbiliaceae</taxon>
        <taxon>Orbilia</taxon>
    </lineage>
</organism>
<comment type="subcellular location">
    <subcellularLocation>
        <location evidence="1">Membrane</location>
        <topology evidence="1">Multi-pass membrane protein</topology>
    </subcellularLocation>
</comment>
<accession>A0AAV9VLS5</accession>
<keyword evidence="3 5" id="KW-1133">Transmembrane helix</keyword>
<evidence type="ECO:0000256" key="3">
    <source>
        <dbReference type="ARBA" id="ARBA00022989"/>
    </source>
</evidence>
<name>A0AAV9VLS5_9PEZI</name>
<keyword evidence="4 5" id="KW-0472">Membrane</keyword>
<reference evidence="6 7" key="1">
    <citation type="submission" date="2019-10" db="EMBL/GenBank/DDBJ databases">
        <authorList>
            <person name="Palmer J.M."/>
        </authorList>
    </citation>
    <scope>NUCLEOTIDE SEQUENCE [LARGE SCALE GENOMIC DNA]</scope>
    <source>
        <strain evidence="6 7">TWF730</strain>
    </source>
</reference>
<dbReference type="SUPFAM" id="SSF144083">
    <property type="entry name" value="Magnesium transport protein CorA, transmembrane region"/>
    <property type="match status" value="1"/>
</dbReference>
<feature type="transmembrane region" description="Helical" evidence="5">
    <location>
        <begin position="535"/>
        <end position="556"/>
    </location>
</feature>
<dbReference type="Proteomes" id="UP001373714">
    <property type="component" value="Unassembled WGS sequence"/>
</dbReference>
<protein>
    <submittedName>
        <fullName evidence="6">Uncharacterized protein</fullName>
    </submittedName>
</protein>
<evidence type="ECO:0000256" key="5">
    <source>
        <dbReference type="SAM" id="Phobius"/>
    </source>
</evidence>
<evidence type="ECO:0000313" key="6">
    <source>
        <dbReference type="EMBL" id="KAK6362687.1"/>
    </source>
</evidence>
<evidence type="ECO:0000256" key="1">
    <source>
        <dbReference type="ARBA" id="ARBA00004141"/>
    </source>
</evidence>
<dbReference type="GO" id="GO:0046873">
    <property type="term" value="F:metal ion transmembrane transporter activity"/>
    <property type="evidence" value="ECO:0007669"/>
    <property type="project" value="InterPro"/>
</dbReference>
<dbReference type="InterPro" id="IPR045863">
    <property type="entry name" value="CorA_TM1_TM2"/>
</dbReference>
<dbReference type="InterPro" id="IPR002523">
    <property type="entry name" value="MgTranspt_CorA/ZnTranspt_ZntB"/>
</dbReference>
<dbReference type="Gene3D" id="1.20.58.340">
    <property type="entry name" value="Magnesium transport protein CorA, transmembrane region"/>
    <property type="match status" value="1"/>
</dbReference>
<dbReference type="AlphaFoldDB" id="A0AAV9VLS5"/>
<evidence type="ECO:0000256" key="2">
    <source>
        <dbReference type="ARBA" id="ARBA00022692"/>
    </source>
</evidence>
<proteinExistence type="predicted"/>
<keyword evidence="2 5" id="KW-0812">Transmembrane</keyword>
<comment type="caution">
    <text evidence="6">The sequence shown here is derived from an EMBL/GenBank/DDBJ whole genome shotgun (WGS) entry which is preliminary data.</text>
</comment>
<sequence>MDLNIIIGLMFLCCGVAILFVVTRAYLSHQASKHDVALAIFHNRRRDRNTPESKIVSPRPHAGFRWRWESKFRKKQDEVKQMLDRKLKLLHVMATVKYQDKETNEILDSWKDISTYTGDNPICTSKLPSQPAIIQRRLFMFDTVRYLRLAKSRIPGKRMLEWYTEFESVFLLGVLRVDSWKVYLDNCRRLALATPWFKVWNYRPREHLDFLFMPLVTPDNGKLGMMGRFVISFADVTLVETPQTPEPSPWMKWWPFSRPWSRSLDWMDFAIDHKKYCESAPPSSPSEQLLLDSSHIAVTRVLSHKKLIVMDVCKPSDGSDMSFDITSSDLNVHLSFLPLLHAPKNAPIPMELVVILFKKSMQSWSQLKDAFVEHISALKSYIYDNRAQKAMINTIMSSLKLTHSLGTVSEYNTIILQKFLSQNTKNIDGNISAFWSWDSHPPTLREAHPEIADDLEKIMAFFEAAHSESKDWDKELRDMMQMVFSLVSIDEAYRSREQAQSLKRLSWITFIFLPLLFAASLFGMNVDILEDNPSWTWYLVVCVPSLCVVWVVWLAYRISDRKREISEEIPFKTA</sequence>
<feature type="transmembrane region" description="Helical" evidence="5">
    <location>
        <begin position="6"/>
        <end position="27"/>
    </location>
</feature>
<evidence type="ECO:0000256" key="4">
    <source>
        <dbReference type="ARBA" id="ARBA00023136"/>
    </source>
</evidence>
<gene>
    <name evidence="6" type="ORF">TWF730_000143</name>
</gene>
<dbReference type="GO" id="GO:0016020">
    <property type="term" value="C:membrane"/>
    <property type="evidence" value="ECO:0007669"/>
    <property type="project" value="UniProtKB-SubCell"/>
</dbReference>